<dbReference type="PANTHER" id="PTHR10668:SF103">
    <property type="entry name" value="PYRIDINE NUCLEOTIDE-DISULFIDE OXIDOREDUCTASE DOMAIN-CONTAINING PROTEIN 2"/>
    <property type="match status" value="1"/>
</dbReference>
<reference evidence="6" key="1">
    <citation type="submission" date="2009-10" db="EMBL/GenBank/DDBJ databases">
        <title>Diversity of trophic interactions inside an arsenic-rich microbial ecosystem.</title>
        <authorList>
            <person name="Bertin P.N."/>
            <person name="Heinrich-Salmeron A."/>
            <person name="Pelletier E."/>
            <person name="Goulhen-Chollet F."/>
            <person name="Arsene-Ploetze F."/>
            <person name="Gallien S."/>
            <person name="Calteau A."/>
            <person name="Vallenet D."/>
            <person name="Casiot C."/>
            <person name="Chane-Woon-Ming B."/>
            <person name="Giloteaux L."/>
            <person name="Barakat M."/>
            <person name="Bonnefoy V."/>
            <person name="Bruneel O."/>
            <person name="Chandler M."/>
            <person name="Cleiss J."/>
            <person name="Duran R."/>
            <person name="Elbaz-Poulichet F."/>
            <person name="Fonknechten N."/>
            <person name="Lauga B."/>
            <person name="Mornico D."/>
            <person name="Ortet P."/>
            <person name="Schaeffer C."/>
            <person name="Siguier P."/>
            <person name="Alexander Thil Smith A."/>
            <person name="Van Dorsselaer A."/>
            <person name="Weissenbach J."/>
            <person name="Medigue C."/>
            <person name="Le Paslier D."/>
        </authorList>
    </citation>
    <scope>NUCLEOTIDE SEQUENCE</scope>
</reference>
<dbReference type="SUPFAM" id="SSF51905">
    <property type="entry name" value="FAD/NAD(P)-binding domain"/>
    <property type="match status" value="1"/>
</dbReference>
<feature type="domain" description="Amine oxidase" evidence="5">
    <location>
        <begin position="15"/>
        <end position="498"/>
    </location>
</feature>
<evidence type="ECO:0000313" key="6">
    <source>
        <dbReference type="EMBL" id="CBH74496.1"/>
    </source>
</evidence>
<dbReference type="Pfam" id="PF01593">
    <property type="entry name" value="Amino_oxidase"/>
    <property type="match status" value="1"/>
</dbReference>
<dbReference type="EMBL" id="CABL01000002">
    <property type="protein sequence ID" value="CBH74496.1"/>
    <property type="molecule type" value="Genomic_DNA"/>
</dbReference>
<dbReference type="PANTHER" id="PTHR10668">
    <property type="entry name" value="PHYTOENE DEHYDROGENASE"/>
    <property type="match status" value="1"/>
</dbReference>
<evidence type="ECO:0000256" key="2">
    <source>
        <dbReference type="ARBA" id="ARBA00037217"/>
    </source>
</evidence>
<accession>E6PDG1</accession>
<evidence type="ECO:0000259" key="5">
    <source>
        <dbReference type="Pfam" id="PF01593"/>
    </source>
</evidence>
<comment type="function">
    <text evidence="2">Probable oxidoreductase that may play a role as regulator of mitochondrial function.</text>
</comment>
<sequence length="504" mass="54091">METYDALVIGSGHNGLAAAALLSDAGLRVAILERSDRIGGATVSERDRWPGYTISAASYVCSLLDPWLIERLDLRAHGYDAYRKDPASFTPLLDGRSLLLGADEEQNAEEIARFDPADIAGFAAFDREATALGSALFERFADMEPRFDRFDAQVRAALEGSVAALVERHVRTPVLQATLATDGLIGTYRGPFDAGTGYVLAHHYAGRAFGVQGAWGFVRGGMGAISQALLSAAQARGARAFTDANVTRFLLDGDRVVGAVTADGREFRAHAVLSNAHPVTTYRDLLGEKHLDDATKGALARWQSVGPALKLNLALGELPNFSARPGTTLQPHHRATIHVAPDLAFLQRAHDDARRTGESEEPMLECFMQTPTDPSLAPPGKHILSIFAQYFPADRPGGWDTARRDGAVEKIVAQLARYAPNIPNAIEARQLMVAPDLEERFGLIGGHIFHGELLPGQIYEGRFGVRSPIAGLYLCGSGTHPGGCVSGFPGRRAAQAVLADRVLA</sequence>
<evidence type="ECO:0000256" key="3">
    <source>
        <dbReference type="ARBA" id="ARBA00038825"/>
    </source>
</evidence>
<organism evidence="6">
    <name type="scientific">mine drainage metagenome</name>
    <dbReference type="NCBI Taxonomy" id="410659"/>
    <lineage>
        <taxon>unclassified sequences</taxon>
        <taxon>metagenomes</taxon>
        <taxon>ecological metagenomes</taxon>
    </lineage>
</organism>
<comment type="subcellular location">
    <subcellularLocation>
        <location evidence="1">Mitochondrion matrix</location>
    </subcellularLocation>
</comment>
<dbReference type="InterPro" id="IPR002937">
    <property type="entry name" value="Amino_oxidase"/>
</dbReference>
<dbReference type="GO" id="GO:0005759">
    <property type="term" value="C:mitochondrial matrix"/>
    <property type="evidence" value="ECO:0007669"/>
    <property type="project" value="UniProtKB-SubCell"/>
</dbReference>
<evidence type="ECO:0000256" key="4">
    <source>
        <dbReference type="ARBA" id="ARBA00040298"/>
    </source>
</evidence>
<comment type="subunit">
    <text evidence="3">Interacts with COX5B; this interaction may contribute to localize PYROXD2 to the inner face of the inner mitochondrial membrane.</text>
</comment>
<gene>
    <name evidence="6" type="ORF">CARN1_1598</name>
</gene>
<protein>
    <recommendedName>
        <fullName evidence="4">Pyridine nucleotide-disulfide oxidoreductase domain-containing protein 2</fullName>
    </recommendedName>
</protein>
<comment type="caution">
    <text evidence="6">The sequence shown here is derived from an EMBL/GenBank/DDBJ whole genome shotgun (WGS) entry which is preliminary data.</text>
</comment>
<evidence type="ECO:0000256" key="1">
    <source>
        <dbReference type="ARBA" id="ARBA00004305"/>
    </source>
</evidence>
<name>E6PDG1_9ZZZZ</name>
<dbReference type="GO" id="GO:0016491">
    <property type="term" value="F:oxidoreductase activity"/>
    <property type="evidence" value="ECO:0007669"/>
    <property type="project" value="InterPro"/>
</dbReference>
<dbReference type="AlphaFoldDB" id="E6PDG1"/>
<dbReference type="Gene3D" id="3.50.50.60">
    <property type="entry name" value="FAD/NAD(P)-binding domain"/>
    <property type="match status" value="2"/>
</dbReference>
<dbReference type="InterPro" id="IPR036188">
    <property type="entry name" value="FAD/NAD-bd_sf"/>
</dbReference>
<proteinExistence type="predicted"/>